<dbReference type="EMBL" id="BARS01040911">
    <property type="protein sequence ID" value="GAG40521.1"/>
    <property type="molecule type" value="Genomic_DNA"/>
</dbReference>
<sequence>MIEAVEPHLRLRLQNHNTSKGTNAVASARILIVEDEGIVAEEIRSRLKRLRYEAAAVVFSGEEAIKKAEETHPDLVLMDIRLRGDIDGVEAAQEIRTRFDIPVVFVTAYADEETLQRAKMTEPYGYIFKPFEDRELRSSIEMAFYKHSIERRLRESERWLATTLKSIGDAVIATNAKGRVLFMNPVAEALTGWKHKDALGKDLTEVFNIVGEETHEIVKNPVEKVIRE</sequence>
<dbReference type="SUPFAM" id="SSF52172">
    <property type="entry name" value="CheY-like"/>
    <property type="match status" value="1"/>
</dbReference>
<dbReference type="InterPro" id="IPR011006">
    <property type="entry name" value="CheY-like_superfamily"/>
</dbReference>
<dbReference type="AlphaFoldDB" id="X0YVA0"/>
<reference evidence="4" key="1">
    <citation type="journal article" date="2014" name="Front. Microbiol.">
        <title>High frequency of phylogenetically diverse reductive dehalogenase-homologous genes in deep subseafloor sedimentary metagenomes.</title>
        <authorList>
            <person name="Kawai M."/>
            <person name="Futagami T."/>
            <person name="Toyoda A."/>
            <person name="Takaki Y."/>
            <person name="Nishi S."/>
            <person name="Hori S."/>
            <person name="Arai W."/>
            <person name="Tsubouchi T."/>
            <person name="Morono Y."/>
            <person name="Uchiyama I."/>
            <person name="Ito T."/>
            <person name="Fujiyama A."/>
            <person name="Inagaki F."/>
            <person name="Takami H."/>
        </authorList>
    </citation>
    <scope>NUCLEOTIDE SEQUENCE</scope>
    <source>
        <strain evidence="4">Expedition CK06-06</strain>
    </source>
</reference>
<dbReference type="Pfam" id="PF00072">
    <property type="entry name" value="Response_reg"/>
    <property type="match status" value="1"/>
</dbReference>
<keyword evidence="1" id="KW-0597">Phosphoprotein</keyword>
<dbReference type="PANTHER" id="PTHR44591:SF3">
    <property type="entry name" value="RESPONSE REGULATORY DOMAIN-CONTAINING PROTEIN"/>
    <property type="match status" value="1"/>
</dbReference>
<dbReference type="SMART" id="SM00091">
    <property type="entry name" value="PAS"/>
    <property type="match status" value="1"/>
</dbReference>
<dbReference type="SMART" id="SM00448">
    <property type="entry name" value="REC"/>
    <property type="match status" value="1"/>
</dbReference>
<dbReference type="CDD" id="cd00130">
    <property type="entry name" value="PAS"/>
    <property type="match status" value="1"/>
</dbReference>
<dbReference type="Gene3D" id="3.30.450.20">
    <property type="entry name" value="PAS domain"/>
    <property type="match status" value="1"/>
</dbReference>
<dbReference type="InterPro" id="IPR000014">
    <property type="entry name" value="PAS"/>
</dbReference>
<dbReference type="InterPro" id="IPR001789">
    <property type="entry name" value="Sig_transdc_resp-reg_receiver"/>
</dbReference>
<comment type="caution">
    <text evidence="4">The sequence shown here is derived from an EMBL/GenBank/DDBJ whole genome shotgun (WGS) entry which is preliminary data.</text>
</comment>
<dbReference type="PROSITE" id="PS50112">
    <property type="entry name" value="PAS"/>
    <property type="match status" value="1"/>
</dbReference>
<name>X0YVA0_9ZZZZ</name>
<dbReference type="NCBIfam" id="TIGR00229">
    <property type="entry name" value="sensory_box"/>
    <property type="match status" value="1"/>
</dbReference>
<dbReference type="PROSITE" id="PS50110">
    <property type="entry name" value="RESPONSE_REGULATORY"/>
    <property type="match status" value="1"/>
</dbReference>
<dbReference type="Pfam" id="PF00989">
    <property type="entry name" value="PAS"/>
    <property type="match status" value="1"/>
</dbReference>
<evidence type="ECO:0000313" key="4">
    <source>
        <dbReference type="EMBL" id="GAG40521.1"/>
    </source>
</evidence>
<dbReference type="SUPFAM" id="SSF55785">
    <property type="entry name" value="PYP-like sensor domain (PAS domain)"/>
    <property type="match status" value="1"/>
</dbReference>
<dbReference type="GO" id="GO:0006355">
    <property type="term" value="P:regulation of DNA-templated transcription"/>
    <property type="evidence" value="ECO:0007669"/>
    <property type="project" value="InterPro"/>
</dbReference>
<dbReference type="CDD" id="cd17534">
    <property type="entry name" value="REC_DC-like"/>
    <property type="match status" value="1"/>
</dbReference>
<dbReference type="InterPro" id="IPR035965">
    <property type="entry name" value="PAS-like_dom_sf"/>
</dbReference>
<evidence type="ECO:0000259" key="2">
    <source>
        <dbReference type="PROSITE" id="PS50110"/>
    </source>
</evidence>
<evidence type="ECO:0000259" key="3">
    <source>
        <dbReference type="PROSITE" id="PS50112"/>
    </source>
</evidence>
<dbReference type="PANTHER" id="PTHR44591">
    <property type="entry name" value="STRESS RESPONSE REGULATOR PROTEIN 1"/>
    <property type="match status" value="1"/>
</dbReference>
<accession>X0YVA0</accession>
<feature type="domain" description="Response regulatory" evidence="2">
    <location>
        <begin position="29"/>
        <end position="144"/>
    </location>
</feature>
<organism evidence="4">
    <name type="scientific">marine sediment metagenome</name>
    <dbReference type="NCBI Taxonomy" id="412755"/>
    <lineage>
        <taxon>unclassified sequences</taxon>
        <taxon>metagenomes</taxon>
        <taxon>ecological metagenomes</taxon>
    </lineage>
</organism>
<dbReference type="Gene3D" id="3.40.50.2300">
    <property type="match status" value="1"/>
</dbReference>
<evidence type="ECO:0000256" key="1">
    <source>
        <dbReference type="ARBA" id="ARBA00022553"/>
    </source>
</evidence>
<gene>
    <name evidence="4" type="ORF">S01H1_62299</name>
</gene>
<protein>
    <recommendedName>
        <fullName evidence="5">Response regulatory domain-containing protein</fullName>
    </recommendedName>
</protein>
<evidence type="ECO:0008006" key="5">
    <source>
        <dbReference type="Google" id="ProtNLM"/>
    </source>
</evidence>
<dbReference type="GO" id="GO:0000160">
    <property type="term" value="P:phosphorelay signal transduction system"/>
    <property type="evidence" value="ECO:0007669"/>
    <property type="project" value="InterPro"/>
</dbReference>
<dbReference type="InterPro" id="IPR013767">
    <property type="entry name" value="PAS_fold"/>
</dbReference>
<dbReference type="InterPro" id="IPR050595">
    <property type="entry name" value="Bact_response_regulator"/>
</dbReference>
<proteinExistence type="predicted"/>
<feature type="domain" description="PAS" evidence="3">
    <location>
        <begin position="156"/>
        <end position="228"/>
    </location>
</feature>
<feature type="non-terminal residue" evidence="4">
    <location>
        <position position="228"/>
    </location>
</feature>